<dbReference type="RefSeq" id="WP_073002196.1">
    <property type="nucleotide sequence ID" value="NZ_FQUM01000005.1"/>
</dbReference>
<gene>
    <name evidence="2" type="ORF">SAMN05444274_105301</name>
</gene>
<protein>
    <submittedName>
        <fullName evidence="2">Relaxase/Mobilisation nuclease domain-containing protein</fullName>
    </submittedName>
</protein>
<dbReference type="AlphaFoldDB" id="A0A1M5BTE3"/>
<proteinExistence type="predicted"/>
<dbReference type="Proteomes" id="UP000184164">
    <property type="component" value="Unassembled WGS sequence"/>
</dbReference>
<evidence type="ECO:0000259" key="1">
    <source>
        <dbReference type="Pfam" id="PF03432"/>
    </source>
</evidence>
<dbReference type="STRING" id="1484053.SAMN05444274_105301"/>
<dbReference type="Pfam" id="PF03432">
    <property type="entry name" value="Relaxase"/>
    <property type="match status" value="1"/>
</dbReference>
<accession>A0A1M5BTE3</accession>
<name>A0A1M5BTE3_9BACT</name>
<dbReference type="EMBL" id="FQUM01000005">
    <property type="protein sequence ID" value="SHF45844.1"/>
    <property type="molecule type" value="Genomic_DNA"/>
</dbReference>
<organism evidence="2 3">
    <name type="scientific">Mariniphaga anaerophila</name>
    <dbReference type="NCBI Taxonomy" id="1484053"/>
    <lineage>
        <taxon>Bacteria</taxon>
        <taxon>Pseudomonadati</taxon>
        <taxon>Bacteroidota</taxon>
        <taxon>Bacteroidia</taxon>
        <taxon>Marinilabiliales</taxon>
        <taxon>Prolixibacteraceae</taxon>
        <taxon>Mariniphaga</taxon>
    </lineage>
</organism>
<evidence type="ECO:0000313" key="2">
    <source>
        <dbReference type="EMBL" id="SHF45844.1"/>
    </source>
</evidence>
<dbReference type="InterPro" id="IPR005094">
    <property type="entry name" value="Endonuclease_MobA/VirD2"/>
</dbReference>
<keyword evidence="3" id="KW-1185">Reference proteome</keyword>
<dbReference type="OrthoDB" id="1525197at2"/>
<evidence type="ECO:0000313" key="3">
    <source>
        <dbReference type="Proteomes" id="UP000184164"/>
    </source>
</evidence>
<reference evidence="2 3" key="1">
    <citation type="submission" date="2016-11" db="EMBL/GenBank/DDBJ databases">
        <authorList>
            <person name="Jaros S."/>
            <person name="Januszkiewicz K."/>
            <person name="Wedrychowicz H."/>
        </authorList>
    </citation>
    <scope>NUCLEOTIDE SEQUENCE [LARGE SCALE GENOMIC DNA]</scope>
    <source>
        <strain evidence="2 3">DSM 26910</strain>
    </source>
</reference>
<sequence length="311" mass="35927">MIAKIVQGRGFKGVVNYLLDKKDARLLFAEGVRLKDKASVIQSFIAQSKLKPKISKPVAHISLDFSVQDKGRLTDKFMVDVAHEYLDKMGYANTQYIIARHHDTDHPHIHLVINRIDNEGNRISDKNEKLRNTKICMELTKKYGLYIASGKENVKEHRLKEPDKTKYEIYRVLQTAIPKCRNWKELDAKLRKSGITTELRRNGSTDKIQGVRFGKNGYEFNGSKIDRAFSYSKISYQLQQNDRKMLIQREPTHWNSQGNNEVFFSAVGTTVSSLGGLFDILNPSSGYDEDRAEYLRQEAMKKKRRKKGRRL</sequence>
<feature type="domain" description="MobA/VirD2-like nuclease" evidence="1">
    <location>
        <begin position="17"/>
        <end position="145"/>
    </location>
</feature>